<protein>
    <submittedName>
        <fullName evidence="2">Uncharacterized protein</fullName>
    </submittedName>
</protein>
<feature type="chain" id="PRO_5036107397" evidence="1">
    <location>
        <begin position="22"/>
        <end position="111"/>
    </location>
</feature>
<dbReference type="Proteomes" id="UP000283650">
    <property type="component" value="Unassembled WGS sequence"/>
</dbReference>
<name>A0A423MTV6_PSEFL</name>
<proteinExistence type="predicted"/>
<dbReference type="EMBL" id="MOBZ01000013">
    <property type="protein sequence ID" value="ROO08156.1"/>
    <property type="molecule type" value="Genomic_DNA"/>
</dbReference>
<gene>
    <name evidence="2" type="ORF">BK672_25490</name>
    <name evidence="3" type="ORF">BK673_16590</name>
</gene>
<comment type="caution">
    <text evidence="2">The sequence shown here is derived from an EMBL/GenBank/DDBJ whole genome shotgun (WGS) entry which is preliminary data.</text>
</comment>
<evidence type="ECO:0000313" key="2">
    <source>
        <dbReference type="EMBL" id="RON88844.1"/>
    </source>
</evidence>
<sequence length="111" mass="12636">MLRNRLFVCAALLTCSFSAQAISKTEYLKGCKILENAAMVVMQARQDGAPMATLWDISEKNENKLITKMYQRLIQDAYEEPRRETAEQQTAATTEFQNKYFSACLVSTPKE</sequence>
<evidence type="ECO:0000313" key="5">
    <source>
        <dbReference type="Proteomes" id="UP000283650"/>
    </source>
</evidence>
<dbReference type="Proteomes" id="UP000283619">
    <property type="component" value="Unassembled WGS sequence"/>
</dbReference>
<feature type="signal peptide" evidence="1">
    <location>
        <begin position="1"/>
        <end position="21"/>
    </location>
</feature>
<evidence type="ECO:0000313" key="4">
    <source>
        <dbReference type="Proteomes" id="UP000283619"/>
    </source>
</evidence>
<reference evidence="4 5" key="1">
    <citation type="submission" date="2016-10" db="EMBL/GenBank/DDBJ databases">
        <title>Comparative genome analysis of multiple Pseudomonas spp. focuses on biocontrol and plant growth promoting traits.</title>
        <authorList>
            <person name="Tao X.-Y."/>
            <person name="Taylor C.G."/>
        </authorList>
    </citation>
    <scope>NUCLEOTIDE SEQUENCE [LARGE SCALE GENOMIC DNA]</scope>
    <source>
        <strain evidence="2 5">2F9</strain>
        <strain evidence="3 4">36G2</strain>
    </source>
</reference>
<keyword evidence="1" id="KW-0732">Signal</keyword>
<evidence type="ECO:0000313" key="3">
    <source>
        <dbReference type="EMBL" id="ROO08156.1"/>
    </source>
</evidence>
<dbReference type="RefSeq" id="WP_093440784.1">
    <property type="nucleotide sequence ID" value="NZ_JARZGB010000008.1"/>
</dbReference>
<dbReference type="AlphaFoldDB" id="A0A423MTV6"/>
<organism evidence="2 5">
    <name type="scientific">Pseudomonas fluorescens</name>
    <dbReference type="NCBI Taxonomy" id="294"/>
    <lineage>
        <taxon>Bacteria</taxon>
        <taxon>Pseudomonadati</taxon>
        <taxon>Pseudomonadota</taxon>
        <taxon>Gammaproteobacteria</taxon>
        <taxon>Pseudomonadales</taxon>
        <taxon>Pseudomonadaceae</taxon>
        <taxon>Pseudomonas</taxon>
    </lineage>
</organism>
<dbReference type="EMBL" id="MOBY01000032">
    <property type="protein sequence ID" value="RON88844.1"/>
    <property type="molecule type" value="Genomic_DNA"/>
</dbReference>
<evidence type="ECO:0000256" key="1">
    <source>
        <dbReference type="SAM" id="SignalP"/>
    </source>
</evidence>
<accession>A0A423MTV6</accession>